<evidence type="ECO:0000256" key="5">
    <source>
        <dbReference type="SAM" id="Phobius"/>
    </source>
</evidence>
<dbReference type="Gene3D" id="1.20.120.1630">
    <property type="match status" value="1"/>
</dbReference>
<evidence type="ECO:0008006" key="8">
    <source>
        <dbReference type="Google" id="ProtNLM"/>
    </source>
</evidence>
<comment type="subcellular location">
    <subcellularLocation>
        <location evidence="1">Endomembrane system</location>
        <topology evidence="1">Multi-pass membrane protein</topology>
    </subcellularLocation>
</comment>
<sequence>MSAQAVAVKAKQKSGIRWGRLLWTIFVVLYFINFTKNLFADVAPGQAAIPIIYFVLWLCWLGVEFYLSALFFQSSLVPRFNPWLKASFAVYFYGLQGLAGWDAFGGTQLHFLYPLFNVLGLLLFAAGIAIRLWALLVYLRTKDRNRILASRPWQMSRHPRYVGMLLIMFAIPLVFFSPWAMLATVVIGLPIWYLEIRFEERKLKNQWGNVYEDYCKTTSLRPRLRH</sequence>
<reference evidence="6 7" key="1">
    <citation type="submission" date="2017-06" db="EMBL/GenBank/DDBJ databases">
        <title>Novel microbial phyla capable of carbon fixation and sulfur reduction in deep-sea sediments.</title>
        <authorList>
            <person name="Huang J."/>
            <person name="Baker B."/>
            <person name="Wang Y."/>
        </authorList>
    </citation>
    <scope>NUCLEOTIDE SEQUENCE [LARGE SCALE GENOMIC DNA]</scope>
    <source>
        <strain evidence="6">B3_TA06</strain>
    </source>
</reference>
<evidence type="ECO:0000313" key="7">
    <source>
        <dbReference type="Proteomes" id="UP000317778"/>
    </source>
</evidence>
<dbReference type="GO" id="GO:0012505">
    <property type="term" value="C:endomembrane system"/>
    <property type="evidence" value="ECO:0007669"/>
    <property type="project" value="UniProtKB-SubCell"/>
</dbReference>
<proteinExistence type="predicted"/>
<name>A0A532URR9_UNCT6</name>
<dbReference type="Proteomes" id="UP000317778">
    <property type="component" value="Unassembled WGS sequence"/>
</dbReference>
<evidence type="ECO:0000256" key="1">
    <source>
        <dbReference type="ARBA" id="ARBA00004127"/>
    </source>
</evidence>
<evidence type="ECO:0000256" key="2">
    <source>
        <dbReference type="ARBA" id="ARBA00022692"/>
    </source>
</evidence>
<dbReference type="PANTHER" id="PTHR43847:SF1">
    <property type="entry name" value="BLL3993 PROTEIN"/>
    <property type="match status" value="1"/>
</dbReference>
<feature type="transmembrane region" description="Helical" evidence="5">
    <location>
        <begin position="116"/>
        <end position="139"/>
    </location>
</feature>
<keyword evidence="2 5" id="KW-0812">Transmembrane</keyword>
<dbReference type="EMBL" id="NJBO01000032">
    <property type="protein sequence ID" value="TKJ37633.1"/>
    <property type="molecule type" value="Genomic_DNA"/>
</dbReference>
<evidence type="ECO:0000256" key="4">
    <source>
        <dbReference type="ARBA" id="ARBA00023136"/>
    </source>
</evidence>
<accession>A0A532URR9</accession>
<evidence type="ECO:0000256" key="3">
    <source>
        <dbReference type="ARBA" id="ARBA00022989"/>
    </source>
</evidence>
<dbReference type="InterPro" id="IPR007318">
    <property type="entry name" value="Phopholipid_MeTrfase"/>
</dbReference>
<keyword evidence="4 5" id="KW-0472">Membrane</keyword>
<feature type="transmembrane region" description="Helical" evidence="5">
    <location>
        <begin position="21"/>
        <end position="39"/>
    </location>
</feature>
<feature type="transmembrane region" description="Helical" evidence="5">
    <location>
        <begin position="160"/>
        <end position="193"/>
    </location>
</feature>
<protein>
    <recommendedName>
        <fullName evidence="8">Isoprenylcysteine carboxyl methyltransferase</fullName>
    </recommendedName>
</protein>
<evidence type="ECO:0000313" key="6">
    <source>
        <dbReference type="EMBL" id="TKJ37633.1"/>
    </source>
</evidence>
<keyword evidence="3 5" id="KW-1133">Transmembrane helix</keyword>
<dbReference type="Pfam" id="PF04191">
    <property type="entry name" value="PEMT"/>
    <property type="match status" value="1"/>
</dbReference>
<feature type="transmembrane region" description="Helical" evidence="5">
    <location>
        <begin position="51"/>
        <end position="72"/>
    </location>
</feature>
<gene>
    <name evidence="6" type="ORF">CEE36_11050</name>
</gene>
<comment type="caution">
    <text evidence="6">The sequence shown here is derived from an EMBL/GenBank/DDBJ whole genome shotgun (WGS) entry which is preliminary data.</text>
</comment>
<organism evidence="6 7">
    <name type="scientific">candidate division TA06 bacterium B3_TA06</name>
    <dbReference type="NCBI Taxonomy" id="2012487"/>
    <lineage>
        <taxon>Bacteria</taxon>
        <taxon>Bacteria division TA06</taxon>
    </lineage>
</organism>
<feature type="transmembrane region" description="Helical" evidence="5">
    <location>
        <begin position="84"/>
        <end position="104"/>
    </location>
</feature>
<dbReference type="AlphaFoldDB" id="A0A532URR9"/>
<dbReference type="InterPro" id="IPR052527">
    <property type="entry name" value="Metal_cation-efflux_comp"/>
</dbReference>
<dbReference type="PANTHER" id="PTHR43847">
    <property type="entry name" value="BLL3993 PROTEIN"/>
    <property type="match status" value="1"/>
</dbReference>